<dbReference type="AlphaFoldDB" id="A0A195DJ03"/>
<feature type="region of interest" description="Disordered" evidence="1">
    <location>
        <begin position="182"/>
        <end position="225"/>
    </location>
</feature>
<evidence type="ECO:0000256" key="1">
    <source>
        <dbReference type="SAM" id="MobiDB-lite"/>
    </source>
</evidence>
<evidence type="ECO:0000313" key="2">
    <source>
        <dbReference type="EMBL" id="KYN12484.1"/>
    </source>
</evidence>
<feature type="compositionally biased region" description="Basic and acidic residues" evidence="1">
    <location>
        <begin position="182"/>
        <end position="215"/>
    </location>
</feature>
<feature type="non-terminal residue" evidence="2">
    <location>
        <position position="1"/>
    </location>
</feature>
<keyword evidence="3" id="KW-1185">Reference proteome</keyword>
<proteinExistence type="predicted"/>
<organism evidence="2 3">
    <name type="scientific">Trachymyrmex cornetzi</name>
    <dbReference type="NCBI Taxonomy" id="471704"/>
    <lineage>
        <taxon>Eukaryota</taxon>
        <taxon>Metazoa</taxon>
        <taxon>Ecdysozoa</taxon>
        <taxon>Arthropoda</taxon>
        <taxon>Hexapoda</taxon>
        <taxon>Insecta</taxon>
        <taxon>Pterygota</taxon>
        <taxon>Neoptera</taxon>
        <taxon>Endopterygota</taxon>
        <taxon>Hymenoptera</taxon>
        <taxon>Apocrita</taxon>
        <taxon>Aculeata</taxon>
        <taxon>Formicoidea</taxon>
        <taxon>Formicidae</taxon>
        <taxon>Myrmicinae</taxon>
        <taxon>Trachymyrmex</taxon>
    </lineage>
</organism>
<sequence length="424" mass="47749">LCHRYLTLAWNQFSCFGIPRKVRVSPAVVHTLARRGILLVLSPTEGSRRARFPFTRARAREPEHMPCQAGPGQLLRLIRICFKDPGSFHCFQRTLRSSFLTALHAFTLFLSSYADTRIYVHNPYAYPSTPPPRVRDGRMNACGHTYMRHAREWIDPLSPQTTRGVFYRAPCDVGGAVKVERSISSHRRRDEARRDETREGDARRRDATDGTERTPSRLGSATPTGRISRIAAAAAAAAVPWQTFTTRRVAQQPPRDSGKFLAVTWRLDDWRRVDEFVGPHVHLRLFLPCSHLFVVFHCLLLLCYHPSPSSGHPGEVRDRWRPAISRSDPRLAKTRYPVLHSMSGSFEILSFGDTGVNIKARRSLWLTLLSMTGRCDIRSTTHAAPEVSFNACRYLGTTHLQSPAKCSNVGVVLVLSIALAHALP</sequence>
<dbReference type="Proteomes" id="UP000078492">
    <property type="component" value="Unassembled WGS sequence"/>
</dbReference>
<protein>
    <submittedName>
        <fullName evidence="2">Uncharacterized protein</fullName>
    </submittedName>
</protein>
<dbReference type="EMBL" id="KQ980824">
    <property type="protein sequence ID" value="KYN12484.1"/>
    <property type="molecule type" value="Genomic_DNA"/>
</dbReference>
<evidence type="ECO:0000313" key="3">
    <source>
        <dbReference type="Proteomes" id="UP000078492"/>
    </source>
</evidence>
<accession>A0A195DJ03</accession>
<gene>
    <name evidence="2" type="ORF">ALC57_15211</name>
</gene>
<name>A0A195DJ03_9HYME</name>
<reference evidence="2 3" key="1">
    <citation type="submission" date="2015-09" db="EMBL/GenBank/DDBJ databases">
        <title>Trachymyrmex cornetzi WGS genome.</title>
        <authorList>
            <person name="Nygaard S."/>
            <person name="Hu H."/>
            <person name="Boomsma J."/>
            <person name="Zhang G."/>
        </authorList>
    </citation>
    <scope>NUCLEOTIDE SEQUENCE [LARGE SCALE GENOMIC DNA]</scope>
    <source>
        <strain evidence="2">Tcor2-1</strain>
        <tissue evidence="2">Whole body</tissue>
    </source>
</reference>